<sequence length="72" mass="8476">MCVWKSKCITAKLLFSQDRVPDQRQGPVQTRPVLRRARPWSCHRRASLRPDHHPLSNHPGWFSPVQIYGKFL</sequence>
<accession>A0AAV5FQ81</accession>
<dbReference type="EMBL" id="BQKI01000091">
    <property type="protein sequence ID" value="GJN36908.1"/>
    <property type="molecule type" value="Genomic_DNA"/>
</dbReference>
<protein>
    <submittedName>
        <fullName evidence="2">Uncharacterized protein</fullName>
    </submittedName>
</protein>
<reference evidence="2" key="2">
    <citation type="submission" date="2021-12" db="EMBL/GenBank/DDBJ databases">
        <title>Resequencing data analysis of finger millet.</title>
        <authorList>
            <person name="Hatakeyama M."/>
            <person name="Aluri S."/>
            <person name="Balachadran M.T."/>
            <person name="Sivarajan S.R."/>
            <person name="Poveda L."/>
            <person name="Shimizu-Inatsugi R."/>
            <person name="Schlapbach R."/>
            <person name="Sreeman S.M."/>
            <person name="Shimizu K.K."/>
        </authorList>
    </citation>
    <scope>NUCLEOTIDE SEQUENCE</scope>
</reference>
<reference evidence="2" key="1">
    <citation type="journal article" date="2018" name="DNA Res.">
        <title>Multiple hybrid de novo genome assembly of finger millet, an orphan allotetraploid crop.</title>
        <authorList>
            <person name="Hatakeyama M."/>
            <person name="Aluri S."/>
            <person name="Balachadran M.T."/>
            <person name="Sivarajan S.R."/>
            <person name="Patrignani A."/>
            <person name="Gruter S."/>
            <person name="Poveda L."/>
            <person name="Shimizu-Inatsugi R."/>
            <person name="Baeten J."/>
            <person name="Francoijs K.J."/>
            <person name="Nataraja K.N."/>
            <person name="Reddy Y.A.N."/>
            <person name="Phadnis S."/>
            <person name="Ravikumar R.L."/>
            <person name="Schlapbach R."/>
            <person name="Sreeman S.M."/>
            <person name="Shimizu K.K."/>
        </authorList>
    </citation>
    <scope>NUCLEOTIDE SEQUENCE</scope>
</reference>
<evidence type="ECO:0000313" key="1">
    <source>
        <dbReference type="EMBL" id="GJN36875.1"/>
    </source>
</evidence>
<proteinExistence type="predicted"/>
<organism evidence="2 3">
    <name type="scientific">Eleusine coracana subsp. coracana</name>
    <dbReference type="NCBI Taxonomy" id="191504"/>
    <lineage>
        <taxon>Eukaryota</taxon>
        <taxon>Viridiplantae</taxon>
        <taxon>Streptophyta</taxon>
        <taxon>Embryophyta</taxon>
        <taxon>Tracheophyta</taxon>
        <taxon>Spermatophyta</taxon>
        <taxon>Magnoliopsida</taxon>
        <taxon>Liliopsida</taxon>
        <taxon>Poales</taxon>
        <taxon>Poaceae</taxon>
        <taxon>PACMAD clade</taxon>
        <taxon>Chloridoideae</taxon>
        <taxon>Cynodonteae</taxon>
        <taxon>Eleusininae</taxon>
        <taxon>Eleusine</taxon>
    </lineage>
</organism>
<evidence type="ECO:0000313" key="3">
    <source>
        <dbReference type="Proteomes" id="UP001054889"/>
    </source>
</evidence>
<gene>
    <name evidence="2" type="primary">gb25810</name>
    <name evidence="1" type="synonym">gb25774</name>
    <name evidence="1" type="ORF">PR202_gb25774</name>
    <name evidence="2" type="ORF">PR202_gb25810</name>
</gene>
<evidence type="ECO:0000313" key="2">
    <source>
        <dbReference type="EMBL" id="GJN36908.1"/>
    </source>
</evidence>
<comment type="caution">
    <text evidence="2">The sequence shown here is derived from an EMBL/GenBank/DDBJ whole genome shotgun (WGS) entry which is preliminary data.</text>
</comment>
<name>A0AAV5FQ81_ELECO</name>
<dbReference type="Proteomes" id="UP001054889">
    <property type="component" value="Unassembled WGS sequence"/>
</dbReference>
<keyword evidence="3" id="KW-1185">Reference proteome</keyword>
<dbReference type="EMBL" id="BQKI01000091">
    <property type="protein sequence ID" value="GJN36875.1"/>
    <property type="molecule type" value="Genomic_DNA"/>
</dbReference>
<dbReference type="AlphaFoldDB" id="A0AAV5FQ81"/>